<dbReference type="Gene3D" id="6.10.340.10">
    <property type="match status" value="1"/>
</dbReference>
<accession>A0A1C3EQV2</accession>
<dbReference type="Pfam" id="PF00990">
    <property type="entry name" value="GGDEF"/>
    <property type="match status" value="1"/>
</dbReference>
<dbReference type="EC" id="2.7.7.65" evidence="2"/>
<reference evidence="6 7" key="1">
    <citation type="submission" date="2016-05" db="EMBL/GenBank/DDBJ databases">
        <title>Genomic Taxonomy of the Vibrionaceae.</title>
        <authorList>
            <person name="Gomez-Gil B."/>
            <person name="Enciso-Ibarra J."/>
        </authorList>
    </citation>
    <scope>NUCLEOTIDE SEQUENCE [LARGE SCALE GENOMIC DNA]</scope>
    <source>
        <strain evidence="6 7">CAIM 1920</strain>
    </source>
</reference>
<dbReference type="PANTHER" id="PTHR45138">
    <property type="entry name" value="REGULATORY COMPONENTS OF SENSORY TRANSDUCTION SYSTEM"/>
    <property type="match status" value="1"/>
</dbReference>
<dbReference type="Proteomes" id="UP000094936">
    <property type="component" value="Unassembled WGS sequence"/>
</dbReference>
<keyword evidence="4" id="KW-0812">Transmembrane</keyword>
<dbReference type="Pfam" id="PF00672">
    <property type="entry name" value="HAMP"/>
    <property type="match status" value="1"/>
</dbReference>
<protein>
    <recommendedName>
        <fullName evidence="2">diguanylate cyclase</fullName>
        <ecNumber evidence="2">2.7.7.65</ecNumber>
    </recommendedName>
</protein>
<evidence type="ECO:0000256" key="4">
    <source>
        <dbReference type="SAM" id="Phobius"/>
    </source>
</evidence>
<evidence type="ECO:0000256" key="3">
    <source>
        <dbReference type="ARBA" id="ARBA00034247"/>
    </source>
</evidence>
<comment type="catalytic activity">
    <reaction evidence="3">
        <text>2 GTP = 3',3'-c-di-GMP + 2 diphosphate</text>
        <dbReference type="Rhea" id="RHEA:24898"/>
        <dbReference type="ChEBI" id="CHEBI:33019"/>
        <dbReference type="ChEBI" id="CHEBI:37565"/>
        <dbReference type="ChEBI" id="CHEBI:58805"/>
        <dbReference type="EC" id="2.7.7.65"/>
    </reaction>
</comment>
<dbReference type="AlphaFoldDB" id="A0A1C3EQV2"/>
<dbReference type="STRING" id="1080227.A8L45_03095"/>
<name>A0A1C3EQV2_9GAMM</name>
<dbReference type="GO" id="GO:0052621">
    <property type="term" value="F:diguanylate cyclase activity"/>
    <property type="evidence" value="ECO:0007669"/>
    <property type="project" value="UniProtKB-EC"/>
</dbReference>
<dbReference type="PROSITE" id="PS50887">
    <property type="entry name" value="GGDEF"/>
    <property type="match status" value="1"/>
</dbReference>
<dbReference type="PANTHER" id="PTHR45138:SF9">
    <property type="entry name" value="DIGUANYLATE CYCLASE DGCM-RELATED"/>
    <property type="match status" value="1"/>
</dbReference>
<evidence type="ECO:0000313" key="7">
    <source>
        <dbReference type="Proteomes" id="UP000094936"/>
    </source>
</evidence>
<dbReference type="GO" id="GO:1902201">
    <property type="term" value="P:negative regulation of bacterial-type flagellum-dependent cell motility"/>
    <property type="evidence" value="ECO:0007669"/>
    <property type="project" value="TreeGrafter"/>
</dbReference>
<dbReference type="GO" id="GO:0043709">
    <property type="term" value="P:cell adhesion involved in single-species biofilm formation"/>
    <property type="evidence" value="ECO:0007669"/>
    <property type="project" value="TreeGrafter"/>
</dbReference>
<keyword evidence="4" id="KW-1133">Transmembrane helix</keyword>
<evidence type="ECO:0000256" key="2">
    <source>
        <dbReference type="ARBA" id="ARBA00012528"/>
    </source>
</evidence>
<gene>
    <name evidence="6" type="ORF">A8L45_03095</name>
</gene>
<dbReference type="GO" id="GO:0005886">
    <property type="term" value="C:plasma membrane"/>
    <property type="evidence" value="ECO:0007669"/>
    <property type="project" value="TreeGrafter"/>
</dbReference>
<sequence length="437" mass="49755">MHTKESSIVYLTSYISDAVMGSNYARLLLPSFKSDLSQQNGLKYILVSGKSSFTHQPISVAYLKSEDLLWRVDYPDDFLENLNRRQAKLEQKKAEPGADMVKINYLIERFEDARLQYQDSLFFNQQYLQNLEHFRQKGENHVDLDRGLLYIRFLLKNGYAGQAELLFDISDIAKLKILFIEDSVREFLVTVVLSIPVLMFLSFSISVPLKELAKHMRSSVEELDQQATPGIRRKDEIGDLARQFTKLVDSVVLKNKELDDLSRRDPLTGLLNRRSLTKQLQTLNEDFPDKILFGFYIDIDHFKAYNDTYGHIYGDNTLVLVAGEIDSFAREHSGFAFRLGGEEFMLLLASKDQDIAFNQAQGLCQRIENMAIEHAKGTSAKCVTVSIGIAGCCDQIINEDTTQGIIVRADEALYSAKELGRNLVQIYSGDNHCQLSR</sequence>
<comment type="caution">
    <text evidence="6">The sequence shown here is derived from an EMBL/GenBank/DDBJ whole genome shotgun (WGS) entry which is preliminary data.</text>
</comment>
<dbReference type="InterPro" id="IPR043128">
    <property type="entry name" value="Rev_trsase/Diguanyl_cyclase"/>
</dbReference>
<comment type="cofactor">
    <cofactor evidence="1">
        <name>Mg(2+)</name>
        <dbReference type="ChEBI" id="CHEBI:18420"/>
    </cofactor>
</comment>
<keyword evidence="4" id="KW-0472">Membrane</keyword>
<evidence type="ECO:0000256" key="1">
    <source>
        <dbReference type="ARBA" id="ARBA00001946"/>
    </source>
</evidence>
<dbReference type="EMBL" id="LYBM01000003">
    <property type="protein sequence ID" value="ODA35621.1"/>
    <property type="molecule type" value="Genomic_DNA"/>
</dbReference>
<dbReference type="CDD" id="cd06225">
    <property type="entry name" value="HAMP"/>
    <property type="match status" value="1"/>
</dbReference>
<dbReference type="InterPro" id="IPR050469">
    <property type="entry name" value="Diguanylate_Cyclase"/>
</dbReference>
<dbReference type="RefSeq" id="WP_068899114.1">
    <property type="nucleotide sequence ID" value="NZ_JBHUIF010000020.1"/>
</dbReference>
<dbReference type="NCBIfam" id="TIGR00254">
    <property type="entry name" value="GGDEF"/>
    <property type="match status" value="1"/>
</dbReference>
<dbReference type="SMART" id="SM00267">
    <property type="entry name" value="GGDEF"/>
    <property type="match status" value="1"/>
</dbReference>
<dbReference type="InterPro" id="IPR000160">
    <property type="entry name" value="GGDEF_dom"/>
</dbReference>
<dbReference type="InterPro" id="IPR003660">
    <property type="entry name" value="HAMP_dom"/>
</dbReference>
<proteinExistence type="predicted"/>
<dbReference type="GO" id="GO:0007165">
    <property type="term" value="P:signal transduction"/>
    <property type="evidence" value="ECO:0007669"/>
    <property type="project" value="InterPro"/>
</dbReference>
<organism evidence="6 7">
    <name type="scientific">Veronia pacifica</name>
    <dbReference type="NCBI Taxonomy" id="1080227"/>
    <lineage>
        <taxon>Bacteria</taxon>
        <taxon>Pseudomonadati</taxon>
        <taxon>Pseudomonadota</taxon>
        <taxon>Gammaproteobacteria</taxon>
        <taxon>Vibrionales</taxon>
        <taxon>Vibrionaceae</taxon>
        <taxon>Veronia</taxon>
    </lineage>
</organism>
<dbReference type="CDD" id="cd01949">
    <property type="entry name" value="GGDEF"/>
    <property type="match status" value="1"/>
</dbReference>
<feature type="transmembrane region" description="Helical" evidence="4">
    <location>
        <begin position="187"/>
        <end position="209"/>
    </location>
</feature>
<evidence type="ECO:0000259" key="5">
    <source>
        <dbReference type="PROSITE" id="PS50887"/>
    </source>
</evidence>
<feature type="domain" description="GGDEF" evidence="5">
    <location>
        <begin position="290"/>
        <end position="429"/>
    </location>
</feature>
<evidence type="ECO:0000313" key="6">
    <source>
        <dbReference type="EMBL" id="ODA35621.1"/>
    </source>
</evidence>
<dbReference type="InterPro" id="IPR029787">
    <property type="entry name" value="Nucleotide_cyclase"/>
</dbReference>
<keyword evidence="7" id="KW-1185">Reference proteome</keyword>
<dbReference type="FunFam" id="3.30.70.270:FF:000001">
    <property type="entry name" value="Diguanylate cyclase domain protein"/>
    <property type="match status" value="1"/>
</dbReference>
<dbReference type="Gene3D" id="3.30.70.270">
    <property type="match status" value="1"/>
</dbReference>
<dbReference type="SUPFAM" id="SSF55073">
    <property type="entry name" value="Nucleotide cyclase"/>
    <property type="match status" value="1"/>
</dbReference>